<comment type="similarity">
    <text evidence="1">Belongs to the UPF0065 (bug) family.</text>
</comment>
<dbReference type="SUPFAM" id="SSF53850">
    <property type="entry name" value="Periplasmic binding protein-like II"/>
    <property type="match status" value="1"/>
</dbReference>
<gene>
    <name evidence="3" type="ORF">G3576_25585</name>
</gene>
<dbReference type="InterPro" id="IPR042100">
    <property type="entry name" value="Bug_dom1"/>
</dbReference>
<dbReference type="CDD" id="cd07012">
    <property type="entry name" value="PBP2_Bug_TTT"/>
    <property type="match status" value="1"/>
</dbReference>
<dbReference type="Proteomes" id="UP000475385">
    <property type="component" value="Unassembled WGS sequence"/>
</dbReference>
<dbReference type="RefSeq" id="WP_164697334.1">
    <property type="nucleotide sequence ID" value="NZ_JAAIKB010000015.1"/>
</dbReference>
<evidence type="ECO:0000256" key="1">
    <source>
        <dbReference type="ARBA" id="ARBA00006987"/>
    </source>
</evidence>
<name>A0A6M1LSH8_9PROT</name>
<dbReference type="EMBL" id="JAAIKB010000015">
    <property type="protein sequence ID" value="NGM23411.1"/>
    <property type="molecule type" value="Genomic_DNA"/>
</dbReference>
<reference evidence="3 4" key="2">
    <citation type="submission" date="2020-03" db="EMBL/GenBank/DDBJ databases">
        <title>Roseomonas stagni sp. nov., isolated from pond water in Japan.</title>
        <authorList>
            <person name="Furuhata K."/>
            <person name="Miyamoto H."/>
            <person name="Goto K."/>
        </authorList>
    </citation>
    <scope>NUCLEOTIDE SEQUENCE [LARGE SCALE GENOMIC DNA]</scope>
    <source>
        <strain evidence="3 4">PeD5</strain>
    </source>
</reference>
<feature type="signal peptide" evidence="2">
    <location>
        <begin position="1"/>
        <end position="25"/>
    </location>
</feature>
<proteinExistence type="inferred from homology"/>
<dbReference type="Gene3D" id="3.40.190.10">
    <property type="entry name" value="Periplasmic binding protein-like II"/>
    <property type="match status" value="1"/>
</dbReference>
<organism evidence="3 4">
    <name type="scientific">Falsiroseomonas algicola</name>
    <dbReference type="NCBI Taxonomy" id="2716930"/>
    <lineage>
        <taxon>Bacteria</taxon>
        <taxon>Pseudomonadati</taxon>
        <taxon>Pseudomonadota</taxon>
        <taxon>Alphaproteobacteria</taxon>
        <taxon>Acetobacterales</taxon>
        <taxon>Roseomonadaceae</taxon>
        <taxon>Falsiroseomonas</taxon>
    </lineage>
</organism>
<accession>A0A6M1LSH8</accession>
<protein>
    <submittedName>
        <fullName evidence="3">Tripartite tricarboxylate transporter substrate binding protein</fullName>
    </submittedName>
</protein>
<dbReference type="AlphaFoldDB" id="A0A6M1LSH8"/>
<feature type="chain" id="PRO_5027043184" evidence="2">
    <location>
        <begin position="26"/>
        <end position="324"/>
    </location>
</feature>
<comment type="caution">
    <text evidence="3">The sequence shown here is derived from an EMBL/GenBank/DDBJ whole genome shotgun (WGS) entry which is preliminary data.</text>
</comment>
<keyword evidence="4" id="KW-1185">Reference proteome</keyword>
<evidence type="ECO:0000313" key="4">
    <source>
        <dbReference type="Proteomes" id="UP000475385"/>
    </source>
</evidence>
<dbReference type="InterPro" id="IPR005064">
    <property type="entry name" value="BUG"/>
</dbReference>
<dbReference type="PANTHER" id="PTHR42928">
    <property type="entry name" value="TRICARBOXYLATE-BINDING PROTEIN"/>
    <property type="match status" value="1"/>
</dbReference>
<evidence type="ECO:0000256" key="2">
    <source>
        <dbReference type="SAM" id="SignalP"/>
    </source>
</evidence>
<keyword evidence="2" id="KW-0732">Signal</keyword>
<dbReference type="Gene3D" id="3.40.190.150">
    <property type="entry name" value="Bordetella uptake gene, domain 1"/>
    <property type="match status" value="1"/>
</dbReference>
<dbReference type="PIRSF" id="PIRSF017082">
    <property type="entry name" value="YflP"/>
    <property type="match status" value="1"/>
</dbReference>
<sequence length="324" mass="33902">MITRRTLALLAPALLLPALPLPALAQGTPPALPRTITLIVPFGPGTVVDIMARAYAEPLRQALGGGTTVVVVNREGAGGSIAAAAVAQARPDGATIGFGPSGMLTTQPFLVPSLTYRLDRFEAICQTFENVFALAVPARSPHRTLAEFLAAAREKPESLSFGHAGNGTVGHLIGRQLEILSGTRFNDVAYRAGGQMMTDAQAGTVDMVATTWATLRDSGLRLLAVAADARDPTLGQVPTLAELGFPVNWRGFGGLWAPVGLPQPVAQRLEAACLEATASDTYRSVMASAAQVVAPLDARRFSDRLVAEQREAQALLGRLGLIAP</sequence>
<reference evidence="3 4" key="1">
    <citation type="submission" date="2020-02" db="EMBL/GenBank/DDBJ databases">
        <authorList>
            <person name="Kim H.M."/>
            <person name="Jeon C.O."/>
        </authorList>
    </citation>
    <scope>NUCLEOTIDE SEQUENCE [LARGE SCALE GENOMIC DNA]</scope>
    <source>
        <strain evidence="3 4">PeD5</strain>
    </source>
</reference>
<evidence type="ECO:0000313" key="3">
    <source>
        <dbReference type="EMBL" id="NGM23411.1"/>
    </source>
</evidence>
<dbReference type="PANTHER" id="PTHR42928:SF5">
    <property type="entry name" value="BLR1237 PROTEIN"/>
    <property type="match status" value="1"/>
</dbReference>
<dbReference type="Pfam" id="PF03401">
    <property type="entry name" value="TctC"/>
    <property type="match status" value="1"/>
</dbReference>